<reference evidence="1 2" key="1">
    <citation type="journal article" date="2019" name="Commun. Biol.">
        <title>The bagworm genome reveals a unique fibroin gene that provides high tensile strength.</title>
        <authorList>
            <person name="Kono N."/>
            <person name="Nakamura H."/>
            <person name="Ohtoshi R."/>
            <person name="Tomita M."/>
            <person name="Numata K."/>
            <person name="Arakawa K."/>
        </authorList>
    </citation>
    <scope>NUCLEOTIDE SEQUENCE [LARGE SCALE GENOMIC DNA]</scope>
</reference>
<protein>
    <submittedName>
        <fullName evidence="1">Uncharacterized protein</fullName>
    </submittedName>
</protein>
<accession>A0A4C1YWM6</accession>
<sequence length="158" mass="18057">MKIKKKSSYKTLNRHLNASCRFTIAKLTKKTDTCPITGAYAQPVPHLPARRFAFALKSSRIIRPNEAKERKKKRPRRPEDLFLLTTSRQVGESLRGPRNEIRSIRRTTLHLITARLKDKSTHGVRAPNRAPRLCGKKVYLCRIVRASSSPTPSAERQC</sequence>
<proteinExistence type="predicted"/>
<organism evidence="1 2">
    <name type="scientific">Eumeta variegata</name>
    <name type="common">Bagworm moth</name>
    <name type="synonym">Eumeta japonica</name>
    <dbReference type="NCBI Taxonomy" id="151549"/>
    <lineage>
        <taxon>Eukaryota</taxon>
        <taxon>Metazoa</taxon>
        <taxon>Ecdysozoa</taxon>
        <taxon>Arthropoda</taxon>
        <taxon>Hexapoda</taxon>
        <taxon>Insecta</taxon>
        <taxon>Pterygota</taxon>
        <taxon>Neoptera</taxon>
        <taxon>Endopterygota</taxon>
        <taxon>Lepidoptera</taxon>
        <taxon>Glossata</taxon>
        <taxon>Ditrysia</taxon>
        <taxon>Tineoidea</taxon>
        <taxon>Psychidae</taxon>
        <taxon>Oiketicinae</taxon>
        <taxon>Eumeta</taxon>
    </lineage>
</organism>
<keyword evidence="2" id="KW-1185">Reference proteome</keyword>
<dbReference type="Proteomes" id="UP000299102">
    <property type="component" value="Unassembled WGS sequence"/>
</dbReference>
<evidence type="ECO:0000313" key="1">
    <source>
        <dbReference type="EMBL" id="GBP79224.1"/>
    </source>
</evidence>
<dbReference type="EMBL" id="BGZK01001405">
    <property type="protein sequence ID" value="GBP79224.1"/>
    <property type="molecule type" value="Genomic_DNA"/>
</dbReference>
<comment type="caution">
    <text evidence="1">The sequence shown here is derived from an EMBL/GenBank/DDBJ whole genome shotgun (WGS) entry which is preliminary data.</text>
</comment>
<gene>
    <name evidence="1" type="ORF">EVAR_67899_1</name>
</gene>
<dbReference type="AlphaFoldDB" id="A0A4C1YWM6"/>
<name>A0A4C1YWM6_EUMVA</name>
<evidence type="ECO:0000313" key="2">
    <source>
        <dbReference type="Proteomes" id="UP000299102"/>
    </source>
</evidence>